<dbReference type="AlphaFoldDB" id="A0A8J4DTH1"/>
<dbReference type="SMART" id="SM00342">
    <property type="entry name" value="HTH_ARAC"/>
    <property type="match status" value="1"/>
</dbReference>
<dbReference type="GO" id="GO:0003700">
    <property type="term" value="F:DNA-binding transcription factor activity"/>
    <property type="evidence" value="ECO:0007669"/>
    <property type="project" value="InterPro"/>
</dbReference>
<dbReference type="PANTHER" id="PTHR46796">
    <property type="entry name" value="HTH-TYPE TRANSCRIPTIONAL ACTIVATOR RHAS-RELATED"/>
    <property type="match status" value="1"/>
</dbReference>
<evidence type="ECO:0000313" key="6">
    <source>
        <dbReference type="Proteomes" id="UP000619260"/>
    </source>
</evidence>
<dbReference type="Pfam" id="PF12833">
    <property type="entry name" value="HTH_18"/>
    <property type="match status" value="1"/>
</dbReference>
<dbReference type="InterPro" id="IPR011051">
    <property type="entry name" value="RmlC_Cupin_sf"/>
</dbReference>
<dbReference type="InterPro" id="IPR018060">
    <property type="entry name" value="HTH_AraC"/>
</dbReference>
<dbReference type="SUPFAM" id="SSF46689">
    <property type="entry name" value="Homeodomain-like"/>
    <property type="match status" value="2"/>
</dbReference>
<accession>A0A8J4DTH1</accession>
<protein>
    <submittedName>
        <fullName evidence="5">AraC family transcriptional regulator</fullName>
    </submittedName>
</protein>
<dbReference type="Gene3D" id="1.10.10.60">
    <property type="entry name" value="Homeodomain-like"/>
    <property type="match status" value="2"/>
</dbReference>
<evidence type="ECO:0000256" key="3">
    <source>
        <dbReference type="ARBA" id="ARBA00023163"/>
    </source>
</evidence>
<organism evidence="5 6">
    <name type="scientific">Virgisporangium aliadipatigenens</name>
    <dbReference type="NCBI Taxonomy" id="741659"/>
    <lineage>
        <taxon>Bacteria</taxon>
        <taxon>Bacillati</taxon>
        <taxon>Actinomycetota</taxon>
        <taxon>Actinomycetes</taxon>
        <taxon>Micromonosporales</taxon>
        <taxon>Micromonosporaceae</taxon>
        <taxon>Virgisporangium</taxon>
    </lineage>
</organism>
<dbReference type="InterPro" id="IPR050204">
    <property type="entry name" value="AraC_XylS_family_regulators"/>
</dbReference>
<dbReference type="InterPro" id="IPR009057">
    <property type="entry name" value="Homeodomain-like_sf"/>
</dbReference>
<evidence type="ECO:0000313" key="5">
    <source>
        <dbReference type="EMBL" id="GIJ49286.1"/>
    </source>
</evidence>
<dbReference type="PROSITE" id="PS01124">
    <property type="entry name" value="HTH_ARAC_FAMILY_2"/>
    <property type="match status" value="1"/>
</dbReference>
<dbReference type="EMBL" id="BOPF01000025">
    <property type="protein sequence ID" value="GIJ49286.1"/>
    <property type="molecule type" value="Genomic_DNA"/>
</dbReference>
<keyword evidence="1" id="KW-0805">Transcription regulation</keyword>
<keyword evidence="6" id="KW-1185">Reference proteome</keyword>
<comment type="caution">
    <text evidence="5">The sequence shown here is derived from an EMBL/GenBank/DDBJ whole genome shotgun (WGS) entry which is preliminary data.</text>
</comment>
<sequence length="286" mass="30297">MGGYAGLDLDRFVEPSLSSWSRPGWRALLVQRFTHAAAVDELVLPPTTDRHLWLVTAGAGRMHLDTGDGRRVVPIAPGQVGFAVPGAATRVRYETTEPMRTVQLHLPADAIERAAGSLGVPAPAVVRPGPDGGAFLGAMLTSLAAAAEAGLDGLYADTAAEFLAVHLVTGGAGPDGHTARLGREDARVRAAIAYLHDRLDQPVSLADLAAHVRLSPFHFLRVFRRATGETPARYLRRVRIAHATRLLAGGMTVGQVARRCGFSSPGHLSAAYLRETGVRPSAHRPG</sequence>
<dbReference type="SUPFAM" id="SSF51182">
    <property type="entry name" value="RmlC-like cupins"/>
    <property type="match status" value="1"/>
</dbReference>
<feature type="domain" description="HTH araC/xylS-type" evidence="4">
    <location>
        <begin position="189"/>
        <end position="286"/>
    </location>
</feature>
<evidence type="ECO:0000259" key="4">
    <source>
        <dbReference type="PROSITE" id="PS01124"/>
    </source>
</evidence>
<dbReference type="GO" id="GO:0043565">
    <property type="term" value="F:sequence-specific DNA binding"/>
    <property type="evidence" value="ECO:0007669"/>
    <property type="project" value="InterPro"/>
</dbReference>
<keyword evidence="2" id="KW-0238">DNA-binding</keyword>
<dbReference type="Proteomes" id="UP000619260">
    <property type="component" value="Unassembled WGS sequence"/>
</dbReference>
<evidence type="ECO:0000256" key="1">
    <source>
        <dbReference type="ARBA" id="ARBA00023015"/>
    </source>
</evidence>
<name>A0A8J4DTH1_9ACTN</name>
<keyword evidence="3" id="KW-0804">Transcription</keyword>
<evidence type="ECO:0000256" key="2">
    <source>
        <dbReference type="ARBA" id="ARBA00023125"/>
    </source>
</evidence>
<gene>
    <name evidence="5" type="ORF">Val02_61720</name>
</gene>
<reference evidence="5" key="1">
    <citation type="submission" date="2021-01" db="EMBL/GenBank/DDBJ databases">
        <title>Whole genome shotgun sequence of Virgisporangium aliadipatigenens NBRC 105644.</title>
        <authorList>
            <person name="Komaki H."/>
            <person name="Tamura T."/>
        </authorList>
    </citation>
    <scope>NUCLEOTIDE SEQUENCE</scope>
    <source>
        <strain evidence="5">NBRC 105644</strain>
    </source>
</reference>
<dbReference type="PANTHER" id="PTHR46796:SF14">
    <property type="entry name" value="TRANSCRIPTIONAL REGULATORY PROTEIN"/>
    <property type="match status" value="1"/>
</dbReference>
<proteinExistence type="predicted"/>